<comment type="similarity">
    <text evidence="1">Belongs to the methyltransferase superfamily.</text>
</comment>
<keyword evidence="2 5" id="KW-0489">Methyltransferase</keyword>
<evidence type="ECO:0000256" key="1">
    <source>
        <dbReference type="ARBA" id="ARBA00008361"/>
    </source>
</evidence>
<evidence type="ECO:0000259" key="4">
    <source>
        <dbReference type="Pfam" id="PF08241"/>
    </source>
</evidence>
<dbReference type="GO" id="GO:0008757">
    <property type="term" value="F:S-adenosylmethionine-dependent methyltransferase activity"/>
    <property type="evidence" value="ECO:0007669"/>
    <property type="project" value="InterPro"/>
</dbReference>
<dbReference type="InterPro" id="IPR051052">
    <property type="entry name" value="Diverse_substrate_MTase"/>
</dbReference>
<name>A0A5P2CJQ1_STRVZ</name>
<dbReference type="PANTHER" id="PTHR44942:SF4">
    <property type="entry name" value="METHYLTRANSFERASE TYPE 11 DOMAIN-CONTAINING PROTEIN"/>
    <property type="match status" value="1"/>
</dbReference>
<evidence type="ECO:0000256" key="2">
    <source>
        <dbReference type="ARBA" id="ARBA00022603"/>
    </source>
</evidence>
<dbReference type="GO" id="GO:0032259">
    <property type="term" value="P:methylation"/>
    <property type="evidence" value="ECO:0007669"/>
    <property type="project" value="UniProtKB-KW"/>
</dbReference>
<feature type="domain" description="Methyltransferase type 11" evidence="4">
    <location>
        <begin position="49"/>
        <end position="141"/>
    </location>
</feature>
<organism evidence="5 6">
    <name type="scientific">Streptomyces venezuelae</name>
    <dbReference type="NCBI Taxonomy" id="54571"/>
    <lineage>
        <taxon>Bacteria</taxon>
        <taxon>Bacillati</taxon>
        <taxon>Actinomycetota</taxon>
        <taxon>Actinomycetes</taxon>
        <taxon>Kitasatosporales</taxon>
        <taxon>Streptomycetaceae</taxon>
        <taxon>Streptomyces</taxon>
    </lineage>
</organism>
<sequence length="264" mass="29409">MTTSTTKLKHGDFTDLAKDYSKYREGYATSVRDALIGLVGRPAAELDAVDVGAGTGLWTRIVADGGFRSVTAVEPNDNMRAEGISDSKGYSISWRAGKGEETGLDDNSADLISMASSFHWVDFEVGTAEFCRVLRPGGWFVALYNPRLIEVNPVLVDIENELKRLMGERKRITSAHPQMIKELSDKFNASPRFDDVVVLEGRHSVEQSIDHYIGLWQSVNDVRVQLGDAKFEQFLDYIRERLADAEKLEVTYLTRAVAARSAKK</sequence>
<dbReference type="AlphaFoldDB" id="A0A5P2CJQ1"/>
<dbReference type="InterPro" id="IPR029063">
    <property type="entry name" value="SAM-dependent_MTases_sf"/>
</dbReference>
<evidence type="ECO:0000313" key="5">
    <source>
        <dbReference type="EMBL" id="QES42995.1"/>
    </source>
</evidence>
<dbReference type="Gene3D" id="3.40.50.150">
    <property type="entry name" value="Vaccinia Virus protein VP39"/>
    <property type="match status" value="1"/>
</dbReference>
<dbReference type="InterPro" id="IPR013216">
    <property type="entry name" value="Methyltransf_11"/>
</dbReference>
<dbReference type="SUPFAM" id="SSF53335">
    <property type="entry name" value="S-adenosyl-L-methionine-dependent methyltransferases"/>
    <property type="match status" value="1"/>
</dbReference>
<gene>
    <name evidence="5" type="ORF">DEJ49_20220</name>
</gene>
<evidence type="ECO:0000256" key="3">
    <source>
        <dbReference type="ARBA" id="ARBA00022679"/>
    </source>
</evidence>
<reference evidence="5 6" key="1">
    <citation type="submission" date="2018-05" db="EMBL/GenBank/DDBJ databases">
        <title>Streptomyces venezuelae.</title>
        <authorList>
            <person name="Kim W."/>
            <person name="Lee N."/>
            <person name="Cho B.-K."/>
        </authorList>
    </citation>
    <scope>NUCLEOTIDE SEQUENCE [LARGE SCALE GENOMIC DNA]</scope>
    <source>
        <strain evidence="5 6">ATCC 14585</strain>
    </source>
</reference>
<protein>
    <submittedName>
        <fullName evidence="5">Class I SAM-dependent methyltransferase</fullName>
    </submittedName>
</protein>
<dbReference type="EMBL" id="CP029191">
    <property type="protein sequence ID" value="QES42995.1"/>
    <property type="molecule type" value="Genomic_DNA"/>
</dbReference>
<dbReference type="Proteomes" id="UP000324015">
    <property type="component" value="Chromosome"/>
</dbReference>
<dbReference type="CDD" id="cd02440">
    <property type="entry name" value="AdoMet_MTases"/>
    <property type="match status" value="1"/>
</dbReference>
<evidence type="ECO:0000313" key="6">
    <source>
        <dbReference type="Proteomes" id="UP000324015"/>
    </source>
</evidence>
<keyword evidence="3 5" id="KW-0808">Transferase</keyword>
<dbReference type="Pfam" id="PF08241">
    <property type="entry name" value="Methyltransf_11"/>
    <property type="match status" value="1"/>
</dbReference>
<dbReference type="PANTHER" id="PTHR44942">
    <property type="entry name" value="METHYLTRANSF_11 DOMAIN-CONTAINING PROTEIN"/>
    <property type="match status" value="1"/>
</dbReference>
<proteinExistence type="inferred from homology"/>
<dbReference type="RefSeq" id="WP_150185413.1">
    <property type="nucleotide sequence ID" value="NZ_CP029191.1"/>
</dbReference>
<accession>A0A5P2CJQ1</accession>